<feature type="transmembrane region" description="Helical" evidence="1">
    <location>
        <begin position="73"/>
        <end position="94"/>
    </location>
</feature>
<proteinExistence type="predicted"/>
<evidence type="ECO:0000256" key="1">
    <source>
        <dbReference type="SAM" id="Phobius"/>
    </source>
</evidence>
<sequence length="100" mass="10372">MLLVLISAAVLATILSGFVDAAPLSFRPFNATACIEAAGMLLLRRDESATPVAEPRPTHVINGAAGTEMTPQAIGAIVGGALGILLLTTLLCWCGRKGRW</sequence>
<accession>A0ABR1VNX9</accession>
<gene>
    <name evidence="3" type="ORF">PG996_006307</name>
</gene>
<comment type="caution">
    <text evidence="3">The sequence shown here is derived from an EMBL/GenBank/DDBJ whole genome shotgun (WGS) entry which is preliminary data.</text>
</comment>
<organism evidence="3 4">
    <name type="scientific">Apiospora saccharicola</name>
    <dbReference type="NCBI Taxonomy" id="335842"/>
    <lineage>
        <taxon>Eukaryota</taxon>
        <taxon>Fungi</taxon>
        <taxon>Dikarya</taxon>
        <taxon>Ascomycota</taxon>
        <taxon>Pezizomycotina</taxon>
        <taxon>Sordariomycetes</taxon>
        <taxon>Xylariomycetidae</taxon>
        <taxon>Amphisphaeriales</taxon>
        <taxon>Apiosporaceae</taxon>
        <taxon>Apiospora</taxon>
    </lineage>
</organism>
<dbReference type="EMBL" id="JAQQWM010000003">
    <property type="protein sequence ID" value="KAK8072959.1"/>
    <property type="molecule type" value="Genomic_DNA"/>
</dbReference>
<keyword evidence="2" id="KW-0732">Signal</keyword>
<keyword evidence="4" id="KW-1185">Reference proteome</keyword>
<name>A0ABR1VNX9_9PEZI</name>
<evidence type="ECO:0000313" key="3">
    <source>
        <dbReference type="EMBL" id="KAK8072959.1"/>
    </source>
</evidence>
<feature type="chain" id="PRO_5045516199" evidence="2">
    <location>
        <begin position="22"/>
        <end position="100"/>
    </location>
</feature>
<feature type="signal peptide" evidence="2">
    <location>
        <begin position="1"/>
        <end position="21"/>
    </location>
</feature>
<evidence type="ECO:0000313" key="4">
    <source>
        <dbReference type="Proteomes" id="UP001446871"/>
    </source>
</evidence>
<evidence type="ECO:0000256" key="2">
    <source>
        <dbReference type="SAM" id="SignalP"/>
    </source>
</evidence>
<protein>
    <submittedName>
        <fullName evidence="3">Uncharacterized protein</fullName>
    </submittedName>
</protein>
<dbReference type="Proteomes" id="UP001446871">
    <property type="component" value="Unassembled WGS sequence"/>
</dbReference>
<keyword evidence="1" id="KW-1133">Transmembrane helix</keyword>
<reference evidence="3 4" key="1">
    <citation type="submission" date="2023-01" db="EMBL/GenBank/DDBJ databases">
        <title>Analysis of 21 Apiospora genomes using comparative genomics revels a genus with tremendous synthesis potential of carbohydrate active enzymes and secondary metabolites.</title>
        <authorList>
            <person name="Sorensen T."/>
        </authorList>
    </citation>
    <scope>NUCLEOTIDE SEQUENCE [LARGE SCALE GENOMIC DNA]</scope>
    <source>
        <strain evidence="3 4">CBS 83171</strain>
    </source>
</reference>
<keyword evidence="1" id="KW-0812">Transmembrane</keyword>
<keyword evidence="1" id="KW-0472">Membrane</keyword>